<accession>A0ACA9R755</accession>
<evidence type="ECO:0000313" key="1">
    <source>
        <dbReference type="EMBL" id="CAG8779099.1"/>
    </source>
</evidence>
<keyword evidence="2" id="KW-1185">Reference proteome</keyword>
<feature type="non-terminal residue" evidence="1">
    <location>
        <position position="1"/>
    </location>
</feature>
<organism evidence="1 2">
    <name type="scientific">Racocetra persica</name>
    <dbReference type="NCBI Taxonomy" id="160502"/>
    <lineage>
        <taxon>Eukaryota</taxon>
        <taxon>Fungi</taxon>
        <taxon>Fungi incertae sedis</taxon>
        <taxon>Mucoromycota</taxon>
        <taxon>Glomeromycotina</taxon>
        <taxon>Glomeromycetes</taxon>
        <taxon>Diversisporales</taxon>
        <taxon>Gigasporaceae</taxon>
        <taxon>Racocetra</taxon>
    </lineage>
</organism>
<protein>
    <submittedName>
        <fullName evidence="1">22958_t:CDS:1</fullName>
    </submittedName>
</protein>
<reference evidence="1" key="1">
    <citation type="submission" date="2021-06" db="EMBL/GenBank/DDBJ databases">
        <authorList>
            <person name="Kallberg Y."/>
            <person name="Tangrot J."/>
            <person name="Rosling A."/>
        </authorList>
    </citation>
    <scope>NUCLEOTIDE SEQUENCE</scope>
    <source>
        <strain evidence="1">MA461A</strain>
    </source>
</reference>
<dbReference type="EMBL" id="CAJVQC010044206">
    <property type="protein sequence ID" value="CAG8779099.1"/>
    <property type="molecule type" value="Genomic_DNA"/>
</dbReference>
<comment type="caution">
    <text evidence="1">The sequence shown here is derived from an EMBL/GenBank/DDBJ whole genome shotgun (WGS) entry which is preliminary data.</text>
</comment>
<dbReference type="Proteomes" id="UP000789920">
    <property type="component" value="Unassembled WGS sequence"/>
</dbReference>
<gene>
    <name evidence="1" type="ORF">RPERSI_LOCUS17317</name>
</gene>
<proteinExistence type="predicted"/>
<evidence type="ECO:0000313" key="2">
    <source>
        <dbReference type="Proteomes" id="UP000789920"/>
    </source>
</evidence>
<sequence>LIRKNYILYGKDSFQITCSGDSGSSVFSYSESLLNVSLIGIHIGRLRDYSEAIPLDIIHAIGGVVPV</sequence>
<name>A0ACA9R755_9GLOM</name>